<dbReference type="InterPro" id="IPR043504">
    <property type="entry name" value="Peptidase_S1_PA_chymotrypsin"/>
</dbReference>
<dbReference type="SMART" id="SM00020">
    <property type="entry name" value="Tryp_SPc"/>
    <property type="match status" value="1"/>
</dbReference>
<protein>
    <recommendedName>
        <fullName evidence="5">Peptidase S1 domain-containing protein</fullName>
    </recommendedName>
</protein>
<feature type="compositionally biased region" description="Polar residues" evidence="3">
    <location>
        <begin position="310"/>
        <end position="326"/>
    </location>
</feature>
<evidence type="ECO:0000256" key="1">
    <source>
        <dbReference type="ARBA" id="ARBA00007664"/>
    </source>
</evidence>
<dbReference type="PROSITE" id="PS50240">
    <property type="entry name" value="TRYPSIN_DOM"/>
    <property type="match status" value="1"/>
</dbReference>
<dbReference type="CDD" id="cd00190">
    <property type="entry name" value="Tryp_SPc"/>
    <property type="match status" value="1"/>
</dbReference>
<dbReference type="InterPro" id="IPR001314">
    <property type="entry name" value="Peptidase_S1A"/>
</dbReference>
<evidence type="ECO:0000313" key="6">
    <source>
        <dbReference type="EMBL" id="CAD7696113.1"/>
    </source>
</evidence>
<feature type="signal peptide" evidence="4">
    <location>
        <begin position="1"/>
        <end position="23"/>
    </location>
</feature>
<dbReference type="Pfam" id="PF00089">
    <property type="entry name" value="Trypsin"/>
    <property type="match status" value="1"/>
</dbReference>
<dbReference type="EMBL" id="CAJHUC010000433">
    <property type="protein sequence ID" value="CAD7696113.1"/>
    <property type="molecule type" value="Genomic_DNA"/>
</dbReference>
<dbReference type="InterPro" id="IPR001254">
    <property type="entry name" value="Trypsin_dom"/>
</dbReference>
<reference evidence="6" key="1">
    <citation type="submission" date="2020-12" db="EMBL/GenBank/DDBJ databases">
        <authorList>
            <person name="Iha C."/>
        </authorList>
    </citation>
    <scope>NUCLEOTIDE SEQUENCE</scope>
</reference>
<dbReference type="InterPro" id="IPR009003">
    <property type="entry name" value="Peptidase_S1_PA"/>
</dbReference>
<evidence type="ECO:0000259" key="5">
    <source>
        <dbReference type="PROSITE" id="PS50240"/>
    </source>
</evidence>
<dbReference type="PANTHER" id="PTHR24276:SF98">
    <property type="entry name" value="FI18310P1-RELATED"/>
    <property type="match status" value="1"/>
</dbReference>
<keyword evidence="2" id="KW-1015">Disulfide bond</keyword>
<dbReference type="PANTHER" id="PTHR24276">
    <property type="entry name" value="POLYSERASE-RELATED"/>
    <property type="match status" value="1"/>
</dbReference>
<accession>A0A8S1IQV9</accession>
<feature type="region of interest" description="Disordered" evidence="3">
    <location>
        <begin position="297"/>
        <end position="348"/>
    </location>
</feature>
<organism evidence="6 7">
    <name type="scientific">Ostreobium quekettii</name>
    <dbReference type="NCBI Taxonomy" id="121088"/>
    <lineage>
        <taxon>Eukaryota</taxon>
        <taxon>Viridiplantae</taxon>
        <taxon>Chlorophyta</taxon>
        <taxon>core chlorophytes</taxon>
        <taxon>Ulvophyceae</taxon>
        <taxon>TCBD clade</taxon>
        <taxon>Bryopsidales</taxon>
        <taxon>Ostreobineae</taxon>
        <taxon>Ostreobiaceae</taxon>
        <taxon>Ostreobium</taxon>
    </lineage>
</organism>
<dbReference type="GO" id="GO:0006508">
    <property type="term" value="P:proteolysis"/>
    <property type="evidence" value="ECO:0007669"/>
    <property type="project" value="InterPro"/>
</dbReference>
<dbReference type="OrthoDB" id="545839at2759"/>
<evidence type="ECO:0000313" key="7">
    <source>
        <dbReference type="Proteomes" id="UP000708148"/>
    </source>
</evidence>
<evidence type="ECO:0000256" key="4">
    <source>
        <dbReference type="SAM" id="SignalP"/>
    </source>
</evidence>
<comment type="similarity">
    <text evidence="1">Belongs to the peptidase S1 family.</text>
</comment>
<feature type="chain" id="PRO_5035783457" description="Peptidase S1 domain-containing protein" evidence="4">
    <location>
        <begin position="24"/>
        <end position="376"/>
    </location>
</feature>
<dbReference type="InterPro" id="IPR050430">
    <property type="entry name" value="Peptidase_S1"/>
</dbReference>
<dbReference type="Gene3D" id="2.40.10.10">
    <property type="entry name" value="Trypsin-like serine proteases"/>
    <property type="match status" value="1"/>
</dbReference>
<dbReference type="AlphaFoldDB" id="A0A8S1IQV9"/>
<evidence type="ECO:0000256" key="3">
    <source>
        <dbReference type="SAM" id="MobiDB-lite"/>
    </source>
</evidence>
<comment type="caution">
    <text evidence="6">The sequence shown here is derived from an EMBL/GenBank/DDBJ whole genome shotgun (WGS) entry which is preliminary data.</text>
</comment>
<evidence type="ECO:0000256" key="2">
    <source>
        <dbReference type="ARBA" id="ARBA00023157"/>
    </source>
</evidence>
<name>A0A8S1IQV9_9CHLO</name>
<keyword evidence="4" id="KW-0732">Signal</keyword>
<dbReference type="PRINTS" id="PR00722">
    <property type="entry name" value="CHYMOTRYPSIN"/>
</dbReference>
<keyword evidence="7" id="KW-1185">Reference proteome</keyword>
<dbReference type="Proteomes" id="UP000708148">
    <property type="component" value="Unassembled WGS sequence"/>
</dbReference>
<dbReference type="SUPFAM" id="SSF50494">
    <property type="entry name" value="Trypsin-like serine proteases"/>
    <property type="match status" value="1"/>
</dbReference>
<sequence>MGGAALAAAVLLVLAVAPIGAEARWRATDSEGLSTGGEHGMRSLVQIRESTCGRYPYMTSFRDKDNNHKCAGVLIHPRWVLTSARCVDPKDKANKVNVAVVGACNLGEQLTVQNEGGQTVEVFLISQTIVHDNWTGSFEDGFDIALVLLKGASQHQYVGMPQGIKGLFANDRVAFVGWGRDKDHKVVPDIRVDTDIDVIGNQFCDEKSAWPFLKDEMVCITGINTPPDLCAGDVGGPLVELFAPEGDPSNGNPKFDVHVAIASFVEEGVPCGRDRRPNVYTRVAPFRDWIDKKVDATPELAPGTRPAPRAQSNSTTGADASNSTASPEGPAEIVAFSAEPEGAPSSDDECAFCGGGFCFFCENESTPAPEPGEGRK</sequence>
<proteinExistence type="inferred from homology"/>
<gene>
    <name evidence="6" type="ORF">OSTQU699_LOCUS1474</name>
</gene>
<dbReference type="GO" id="GO:0004252">
    <property type="term" value="F:serine-type endopeptidase activity"/>
    <property type="evidence" value="ECO:0007669"/>
    <property type="project" value="InterPro"/>
</dbReference>
<feature type="domain" description="Peptidase S1" evidence="5">
    <location>
        <begin position="34"/>
        <end position="295"/>
    </location>
</feature>